<gene>
    <name evidence="1" type="ORF">CCS01_05340</name>
</gene>
<dbReference type="PIRSF" id="PIRSF034285">
    <property type="entry name" value="UCP034285"/>
    <property type="match status" value="1"/>
</dbReference>
<accession>A0A2S6NLK8</accession>
<comment type="caution">
    <text evidence="1">The sequence shown here is derived from an EMBL/GenBank/DDBJ whole genome shotgun (WGS) entry which is preliminary data.</text>
</comment>
<dbReference type="Proteomes" id="UP000239724">
    <property type="component" value="Unassembled WGS sequence"/>
</dbReference>
<organism evidence="1 2">
    <name type="scientific">Rhodopila globiformis</name>
    <name type="common">Rhodopseudomonas globiformis</name>
    <dbReference type="NCBI Taxonomy" id="1071"/>
    <lineage>
        <taxon>Bacteria</taxon>
        <taxon>Pseudomonadati</taxon>
        <taxon>Pseudomonadota</taxon>
        <taxon>Alphaproteobacteria</taxon>
        <taxon>Acetobacterales</taxon>
        <taxon>Acetobacteraceae</taxon>
        <taxon>Rhodopila</taxon>
    </lineage>
</organism>
<dbReference type="OrthoDB" id="7202530at2"/>
<dbReference type="SUPFAM" id="SSF52540">
    <property type="entry name" value="P-loop containing nucleoside triphosphate hydrolases"/>
    <property type="match status" value="1"/>
</dbReference>
<name>A0A2S6NLK8_RHOGL</name>
<evidence type="ECO:0000313" key="1">
    <source>
        <dbReference type="EMBL" id="PPQ36320.1"/>
    </source>
</evidence>
<dbReference type="AlphaFoldDB" id="A0A2S6NLK8"/>
<reference evidence="1 2" key="1">
    <citation type="journal article" date="2018" name="Arch. Microbiol.">
        <title>New insights into the metabolic potential of the phototrophic purple bacterium Rhodopila globiformis DSM 161(T) from its draft genome sequence and evidence for a vanadium-dependent nitrogenase.</title>
        <authorList>
            <person name="Imhoff J.F."/>
            <person name="Rahn T."/>
            <person name="Kunzel S."/>
            <person name="Neulinger S.C."/>
        </authorList>
    </citation>
    <scope>NUCLEOTIDE SEQUENCE [LARGE SCALE GENOMIC DNA]</scope>
    <source>
        <strain evidence="1 2">DSM 161</strain>
    </source>
</reference>
<evidence type="ECO:0000313" key="2">
    <source>
        <dbReference type="Proteomes" id="UP000239724"/>
    </source>
</evidence>
<protein>
    <recommendedName>
        <fullName evidence="3">Damage-inducible protein</fullName>
    </recommendedName>
</protein>
<evidence type="ECO:0008006" key="3">
    <source>
        <dbReference type="Google" id="ProtNLM"/>
    </source>
</evidence>
<dbReference type="InterPro" id="IPR017026">
    <property type="entry name" value="ImuA"/>
</dbReference>
<keyword evidence="2" id="KW-1185">Reference proteome</keyword>
<dbReference type="Gene3D" id="3.40.50.300">
    <property type="entry name" value="P-loop containing nucleotide triphosphate hydrolases"/>
    <property type="match status" value="1"/>
</dbReference>
<dbReference type="EMBL" id="NHRY01000059">
    <property type="protein sequence ID" value="PPQ36320.1"/>
    <property type="molecule type" value="Genomic_DNA"/>
</dbReference>
<sequence>MPAAQVATIAQLRARIARIERSHDAAAPARSLPLGIPAIDQALPGGGIALGALHEAASAGADTEHAAAATLFVAGLLARLDGPVLWVLRQADLFAPGLAGAGLQPNRVIFVEAGKAVLAVMEEGLRHAALAAVVGEPAGRISLVASRRLHLAAERTGVLAILIRRSASFDDPALATPSAAVTRWRIAVLPSPPALPEAPETPGLGRARWRLDLTRCRGGEPGSWIAEACDAAGRLGLVPDIADRPHPSRLSA</sequence>
<proteinExistence type="predicted"/>
<dbReference type="InterPro" id="IPR027417">
    <property type="entry name" value="P-loop_NTPase"/>
</dbReference>